<reference evidence="3 5" key="1">
    <citation type="submission" date="2014-07" db="EMBL/GenBank/DDBJ databases">
        <title>Draft genome sequence of Nonlabens ulvanivorans, an ulvan degrading bacterium.</title>
        <authorList>
            <person name="Kopel M."/>
            <person name="Helbert W."/>
            <person name="Henrissat B."/>
            <person name="Doniger T."/>
            <person name="Banin E."/>
        </authorList>
    </citation>
    <scope>NUCLEOTIDE SEQUENCE [LARGE SCALE GENOMIC DNA]</scope>
    <source>
        <strain evidence="3 5">PLR</strain>
    </source>
</reference>
<evidence type="ECO:0000256" key="1">
    <source>
        <dbReference type="SAM" id="SignalP"/>
    </source>
</evidence>
<feature type="domain" description="Fibronectin type-III" evidence="2">
    <location>
        <begin position="510"/>
        <end position="604"/>
    </location>
</feature>
<dbReference type="Proteomes" id="UP000028531">
    <property type="component" value="Unassembled WGS sequence"/>
</dbReference>
<dbReference type="RefSeq" id="WP_036581031.1">
    <property type="nucleotide sequence ID" value="NZ_JPJI01000026.1"/>
</dbReference>
<feature type="signal peptide" evidence="1">
    <location>
        <begin position="1"/>
        <end position="22"/>
    </location>
</feature>
<dbReference type="Gene3D" id="2.60.40.10">
    <property type="entry name" value="Immunoglobulins"/>
    <property type="match status" value="3"/>
</dbReference>
<comment type="caution">
    <text evidence="3">The sequence shown here is derived from an EMBL/GenBank/DDBJ whole genome shotgun (WGS) entry which is preliminary data.</text>
</comment>
<dbReference type="InterPro" id="IPR013783">
    <property type="entry name" value="Ig-like_fold"/>
</dbReference>
<dbReference type="EMBL" id="JPJI01000026">
    <property type="protein sequence ID" value="KEZ93573.1"/>
    <property type="molecule type" value="Genomic_DNA"/>
</dbReference>
<accession>A0A084JX89</accession>
<dbReference type="Proteomes" id="UP000239997">
    <property type="component" value="Unassembled WGS sequence"/>
</dbReference>
<name>A0A084JX89_NONUL</name>
<feature type="chain" id="PRO_5001777834" description="Fibronectin type-III domain-containing protein" evidence="1">
    <location>
        <begin position="23"/>
        <end position="689"/>
    </location>
</feature>
<dbReference type="InterPro" id="IPR003961">
    <property type="entry name" value="FN3_dom"/>
</dbReference>
<evidence type="ECO:0000313" key="6">
    <source>
        <dbReference type="Proteomes" id="UP000239997"/>
    </source>
</evidence>
<dbReference type="OrthoDB" id="923194at2"/>
<proteinExistence type="predicted"/>
<dbReference type="PROSITE" id="PS50853">
    <property type="entry name" value="FN3"/>
    <property type="match status" value="1"/>
</dbReference>
<dbReference type="InterPro" id="IPR036116">
    <property type="entry name" value="FN3_sf"/>
</dbReference>
<organism evidence="3 5">
    <name type="scientific">Nonlabens ulvanivorans</name>
    <name type="common">Persicivirga ulvanivorans</name>
    <dbReference type="NCBI Taxonomy" id="906888"/>
    <lineage>
        <taxon>Bacteria</taxon>
        <taxon>Pseudomonadati</taxon>
        <taxon>Bacteroidota</taxon>
        <taxon>Flavobacteriia</taxon>
        <taxon>Flavobacteriales</taxon>
        <taxon>Flavobacteriaceae</taxon>
        <taxon>Nonlabens</taxon>
    </lineage>
</organism>
<protein>
    <recommendedName>
        <fullName evidence="2">Fibronectin type-III domain-containing protein</fullName>
    </recommendedName>
</protein>
<gene>
    <name evidence="3" type="ORF">IL45_05035</name>
    <name evidence="4" type="ORF">LY02_01184</name>
</gene>
<evidence type="ECO:0000313" key="5">
    <source>
        <dbReference type="Proteomes" id="UP000028531"/>
    </source>
</evidence>
<evidence type="ECO:0000259" key="2">
    <source>
        <dbReference type="PROSITE" id="PS50853"/>
    </source>
</evidence>
<keyword evidence="6" id="KW-1185">Reference proteome</keyword>
<keyword evidence="1" id="KW-0732">Signal</keyword>
<sequence length="689" mass="78369">MKKYLSIIFISFLFLFSAFAKAQQEPTTVIKTKGRYINNTVELRFFPDRKSTMKLAFKSGFIIERANGSAGNFIEIGRTTPYSEAQWLEVMNAAPNEDKMNEIELAMDFYLDVLEDNGGTMSFNDGIGELKNQKAAEDFQLMISLLTAIKNAEAAKGLGFSYVDQTVENGVDYTYRVKLVAPSTIYKIESIPFSIKAINNSDALKNKVYIKTGDTELGFVWNEHPDLSGVDVERTINGKNVKLNKAPIYAIRGSDYDGPKRTGFDEDSLVNYQKYTYRFYAQTLFGERVQFAEVTGMPRDRKPPQQPFLKQPQHAQPDEVHIEWEMQAPIAGDFKGFAISRSEENNGTFTLLHDKLLPQTARKFIDKSFLMDKTNYYLVQAVDTANNVSSSFPVAVTLIDSIPPSKPIFIKGKIDSTGVVTVDIKKNPEADLMGYRLYRSNAAEHEFSAIKEGFLSIDSMGRDVKTVYKDTVTLKSLTPYIYYRVEALDFNHNTSEFSEILKVKRPDKIAPTTPVFKKIKSTEDVIELQFALSKSIDVKEQILYRKTDLKAPWEKYQVLKNDQLTFIDKNVKKGTIYYYSMRAIDESENASEYAVPVQGKTYKTGVRPPVEDLRITTKNGEVTLVWSYKDLNKETYFVIYKKNKDGQFVRHGRSLKLRFSESEKNKSTYAVKVFTTDGGQSKLSKEVSI</sequence>
<dbReference type="SUPFAM" id="SSF49265">
    <property type="entry name" value="Fibronectin type III"/>
    <property type="match status" value="2"/>
</dbReference>
<dbReference type="EMBL" id="PVNA01000002">
    <property type="protein sequence ID" value="PRX14155.1"/>
    <property type="molecule type" value="Genomic_DNA"/>
</dbReference>
<evidence type="ECO:0000313" key="4">
    <source>
        <dbReference type="EMBL" id="PRX14155.1"/>
    </source>
</evidence>
<evidence type="ECO:0000313" key="3">
    <source>
        <dbReference type="EMBL" id="KEZ93573.1"/>
    </source>
</evidence>
<dbReference type="AlphaFoldDB" id="A0A084JX89"/>
<reference evidence="4 6" key="2">
    <citation type="submission" date="2018-03" db="EMBL/GenBank/DDBJ databases">
        <title>Genomic Encyclopedia of Archaeal and Bacterial Type Strains, Phase II (KMG-II): from individual species to whole genera.</title>
        <authorList>
            <person name="Goeker M."/>
        </authorList>
    </citation>
    <scope>NUCLEOTIDE SEQUENCE [LARGE SCALE GENOMIC DNA]</scope>
    <source>
        <strain evidence="4 6">DSM 22727</strain>
    </source>
</reference>